<dbReference type="PANTHER" id="PTHR10665">
    <property type="entry name" value="RECOMBINING BINDING PROTEIN SUPPRESSOR OF HAIRLESS"/>
    <property type="match status" value="1"/>
</dbReference>
<evidence type="ECO:0000256" key="5">
    <source>
        <dbReference type="ARBA" id="ARBA00023163"/>
    </source>
</evidence>
<dbReference type="Gene3D" id="2.80.10.50">
    <property type="match status" value="1"/>
</dbReference>
<feature type="compositionally biased region" description="Polar residues" evidence="7">
    <location>
        <begin position="338"/>
        <end position="366"/>
    </location>
</feature>
<evidence type="ECO:0000256" key="7">
    <source>
        <dbReference type="SAM" id="MobiDB-lite"/>
    </source>
</evidence>
<evidence type="ECO:0000256" key="2">
    <source>
        <dbReference type="ARBA" id="ARBA00009704"/>
    </source>
</evidence>
<feature type="region of interest" description="Disordered" evidence="7">
    <location>
        <begin position="704"/>
        <end position="723"/>
    </location>
</feature>
<keyword evidence="11" id="KW-1185">Reference proteome</keyword>
<evidence type="ECO:0000256" key="3">
    <source>
        <dbReference type="ARBA" id="ARBA00023015"/>
    </source>
</evidence>
<feature type="domain" description="RBP-J/Cbf11/Cbf12 DNA binding" evidence="8">
    <location>
        <begin position="462"/>
        <end position="622"/>
    </location>
</feature>
<feature type="region of interest" description="Disordered" evidence="7">
    <location>
        <begin position="844"/>
        <end position="866"/>
    </location>
</feature>
<dbReference type="InterPro" id="IPR015351">
    <property type="entry name" value="RBP-J/Cbf11/Cbf12_DNA-bd"/>
</dbReference>
<evidence type="ECO:0000259" key="9">
    <source>
        <dbReference type="SMART" id="SM01268"/>
    </source>
</evidence>
<dbReference type="GO" id="GO:0001228">
    <property type="term" value="F:DNA-binding transcription activator activity, RNA polymerase II-specific"/>
    <property type="evidence" value="ECO:0007669"/>
    <property type="project" value="InterPro"/>
</dbReference>
<dbReference type="GO" id="GO:0005634">
    <property type="term" value="C:nucleus"/>
    <property type="evidence" value="ECO:0007669"/>
    <property type="project" value="UniProtKB-SubCell"/>
</dbReference>
<dbReference type="SUPFAM" id="SSF110217">
    <property type="entry name" value="DNA-binding protein LAG-1 (CSL)"/>
    <property type="match status" value="1"/>
</dbReference>
<feature type="domain" description="Beta-trefoil DNA-binding" evidence="9">
    <location>
        <begin position="623"/>
        <end position="950"/>
    </location>
</feature>
<dbReference type="Gene3D" id="2.60.40.10">
    <property type="entry name" value="Immunoglobulins"/>
    <property type="match status" value="1"/>
</dbReference>
<dbReference type="Pfam" id="PF20144">
    <property type="entry name" value="TIG_SUH"/>
    <property type="match status" value="1"/>
</dbReference>
<dbReference type="Proteomes" id="UP001153365">
    <property type="component" value="Unassembled WGS sequence"/>
</dbReference>
<dbReference type="SUPFAM" id="SSF81296">
    <property type="entry name" value="E set domains"/>
    <property type="match status" value="1"/>
</dbReference>
<keyword evidence="3" id="KW-0805">Transcription regulation</keyword>
<proteinExistence type="inferred from homology"/>
<feature type="compositionally biased region" description="Low complexity" evidence="7">
    <location>
        <begin position="942"/>
        <end position="960"/>
    </location>
</feature>
<organism evidence="10 11">
    <name type="scientific">Phakopsora pachyrhizi</name>
    <name type="common">Asian soybean rust disease fungus</name>
    <dbReference type="NCBI Taxonomy" id="170000"/>
    <lineage>
        <taxon>Eukaryota</taxon>
        <taxon>Fungi</taxon>
        <taxon>Dikarya</taxon>
        <taxon>Basidiomycota</taxon>
        <taxon>Pucciniomycotina</taxon>
        <taxon>Pucciniomycetes</taxon>
        <taxon>Pucciniales</taxon>
        <taxon>Phakopsoraceae</taxon>
        <taxon>Phakopsora</taxon>
    </lineage>
</organism>
<evidence type="ECO:0000256" key="6">
    <source>
        <dbReference type="ARBA" id="ARBA00023242"/>
    </source>
</evidence>
<dbReference type="InterPro" id="IPR040159">
    <property type="entry name" value="CLS_fam"/>
</dbReference>
<feature type="region of interest" description="Disordered" evidence="7">
    <location>
        <begin position="32"/>
        <end position="64"/>
    </location>
</feature>
<evidence type="ECO:0000313" key="11">
    <source>
        <dbReference type="Proteomes" id="UP001153365"/>
    </source>
</evidence>
<dbReference type="AlphaFoldDB" id="A0AAV0BBP9"/>
<accession>A0AAV0BBP9</accession>
<dbReference type="InterPro" id="IPR036358">
    <property type="entry name" value="BTD_sf"/>
</dbReference>
<keyword evidence="4" id="KW-0238">DNA-binding</keyword>
<protein>
    <recommendedName>
        <fullName evidence="12">LAG1-DNAbind-domain-containing protein</fullName>
    </recommendedName>
</protein>
<dbReference type="GO" id="GO:0000978">
    <property type="term" value="F:RNA polymerase II cis-regulatory region sequence-specific DNA binding"/>
    <property type="evidence" value="ECO:0007669"/>
    <property type="project" value="InterPro"/>
</dbReference>
<comment type="similarity">
    <text evidence="2">Belongs to the Su(H) family.</text>
</comment>
<feature type="compositionally biased region" description="Low complexity" evidence="7">
    <location>
        <begin position="367"/>
        <end position="378"/>
    </location>
</feature>
<dbReference type="InterPro" id="IPR015350">
    <property type="entry name" value="Beta-trefoil_DNA-bd_dom"/>
</dbReference>
<dbReference type="InterPro" id="IPR038007">
    <property type="entry name" value="RBP-Jkappa_IPT"/>
</dbReference>
<evidence type="ECO:0008006" key="12">
    <source>
        <dbReference type="Google" id="ProtNLM"/>
    </source>
</evidence>
<evidence type="ECO:0000256" key="1">
    <source>
        <dbReference type="ARBA" id="ARBA00004123"/>
    </source>
</evidence>
<keyword evidence="5" id="KW-0804">Transcription</keyword>
<feature type="region of interest" description="Disordered" evidence="7">
    <location>
        <begin position="316"/>
        <end position="388"/>
    </location>
</feature>
<dbReference type="SMART" id="SM01267">
    <property type="entry name" value="LAG1_DNAbind"/>
    <property type="match status" value="1"/>
</dbReference>
<evidence type="ECO:0000313" key="10">
    <source>
        <dbReference type="EMBL" id="CAH7682548.1"/>
    </source>
</evidence>
<dbReference type="InterPro" id="IPR014756">
    <property type="entry name" value="Ig_E-set"/>
</dbReference>
<feature type="region of interest" description="Disordered" evidence="7">
    <location>
        <begin position="909"/>
        <end position="964"/>
    </location>
</feature>
<feature type="compositionally biased region" description="Low complexity" evidence="7">
    <location>
        <begin position="49"/>
        <end position="59"/>
    </location>
</feature>
<dbReference type="InterPro" id="IPR013783">
    <property type="entry name" value="Ig-like_fold"/>
</dbReference>
<reference evidence="10" key="1">
    <citation type="submission" date="2022-06" db="EMBL/GenBank/DDBJ databases">
        <authorList>
            <consortium name="SYNGENTA / RWTH Aachen University"/>
        </authorList>
    </citation>
    <scope>NUCLEOTIDE SEQUENCE</scope>
</reference>
<comment type="caution">
    <text evidence="10">The sequence shown here is derived from an EMBL/GenBank/DDBJ whole genome shotgun (WGS) entry which is preliminary data.</text>
</comment>
<dbReference type="InterPro" id="IPR008967">
    <property type="entry name" value="p53-like_TF_DNA-bd_sf"/>
</dbReference>
<comment type="subcellular location">
    <subcellularLocation>
        <location evidence="1">Nucleus</location>
    </subcellularLocation>
</comment>
<dbReference type="EMBL" id="CALTRL010004139">
    <property type="protein sequence ID" value="CAH7682548.1"/>
    <property type="molecule type" value="Genomic_DNA"/>
</dbReference>
<feature type="compositionally biased region" description="Polar residues" evidence="7">
    <location>
        <begin position="32"/>
        <end position="48"/>
    </location>
</feature>
<sequence length="1129" mass="120781">MDMAEYLYVPNNADSAFESKDGSGKWIDSTIQFQPRNSPVPSLNQRDWSVSSDSGAPSSAMFQNEKLNDPTSHLADAFLEKETDGDQSQVRKSQLSHSRSFPGLQHLQAHDQELNYRAGSASLEVPQPREFHAYSFESNLNPASSIFLPENLASHRLAPQGIDSKYGQIQARMRACSNISLGSSAGFSSHLRSRSDSEGSNSWVGLHTPITPEELALQSSGYKTDMESYRSQGNSQAQQLGFDTSDLSSTENHPASAPIDHSLSSGLYMIGNQAVLSAISDSSDYSSFQSAQHAYASSVFPPPPVLQNIRSGCANRRAQAENSSPNGRKQSPLYWESNPCNVQLPQSASSNHGSRQSSYTRANSTESSVIARNRSSSSTPADATEDLGRWDPQTLATSVQLPNQMGNQLAGLHLEDSDLSSLSAEYGPPRTLLPRSEREALLAPFIRMYLSSTNRFLLGERTVLVLSGKVAQKSYGAEKRFLCPPPSALLLGCSWWAAAEADPRRPMAIPNRLALHPPTTIISMSGEHSIVAEAYAEWMSMSGHVVGDQASLEDVVIAGRCVGKQLHISEVDEKTKKVEALVQVIAPGFGPPEARHIGTFPSKPIKVISKPSKKRQSIKNLDLCIHHGTTIALFNRLRSQTVSTKYLCVSGPSASFPAGDWRAMSGMEEKPFAPAEDATCFVARTSAWDPFIVYLADPLKPASVSENSSAPPPLPGYPRAPSNALPLSPNGSPIPIYYNQPIVLQCLSTAVVSPVMIIRKVDKGSTATGGANLEGSGSSGGRDMPVAPGEVLGDPVSQLHKIALEVMSDPRAAYSNLGTSPFAGFPGSGSFLACLGENVGVHRAESGRQPAPPLSTPPSSASSVKSFGTSTHDALVEAAYMAAQLNQTISVNPNLRIRGVTPQAARNVEVGSSDGGKVKRIKKTSSSLSVGRSGLKGRRRAGSISSSGGIEDMGSESSDGNGHCSPMYPHASKVWTIDCGEPAVWTIVGCDVERHTFWIPPVLLDGKPSSPVSPGTVSEVFTMPIPFHPIGYETATPIPVIAKYLPPNPTSANPNDLKMITIYGANFSPHLHVWFGDTPSPNVEHKCAEVILAEPPTHAVDGQGPSSLQIILVREDGVVFPSKVYFACS</sequence>
<feature type="compositionally biased region" description="Polar residues" evidence="7">
    <location>
        <begin position="320"/>
        <end position="329"/>
    </location>
</feature>
<evidence type="ECO:0000256" key="4">
    <source>
        <dbReference type="ARBA" id="ARBA00023125"/>
    </source>
</evidence>
<name>A0AAV0BBP9_PHAPC</name>
<dbReference type="SMART" id="SM01268">
    <property type="entry name" value="BTD"/>
    <property type="match status" value="1"/>
</dbReference>
<dbReference type="SUPFAM" id="SSF49417">
    <property type="entry name" value="p53-like transcription factors"/>
    <property type="match status" value="1"/>
</dbReference>
<dbReference type="Pfam" id="PF09271">
    <property type="entry name" value="LAG1-DNAbind"/>
    <property type="match status" value="1"/>
</dbReference>
<gene>
    <name evidence="10" type="ORF">PPACK8108_LOCUS15504</name>
</gene>
<keyword evidence="6" id="KW-0539">Nucleus</keyword>
<evidence type="ECO:0000259" key="8">
    <source>
        <dbReference type="SMART" id="SM01267"/>
    </source>
</evidence>